<comment type="caution">
    <text evidence="2">The sequence shown here is derived from an EMBL/GenBank/DDBJ whole genome shotgun (WGS) entry which is preliminary data.</text>
</comment>
<evidence type="ECO:0000313" key="2">
    <source>
        <dbReference type="EMBL" id="KLE05527.1"/>
    </source>
</evidence>
<gene>
    <name evidence="2" type="ORF">AF77_04400</name>
</gene>
<dbReference type="Proteomes" id="UP000035462">
    <property type="component" value="Unassembled WGS sequence"/>
</dbReference>
<dbReference type="RefSeq" id="WP_046994676.1">
    <property type="nucleotide sequence ID" value="NZ_JAIT01000029.1"/>
</dbReference>
<dbReference type="AlphaFoldDB" id="A0A837JCD7"/>
<sequence length="59" mass="6378">MPENDKSTRPTSNGSQGTPEKSFSTNNVKSSNQSFPNNRTTTIANDSKPKIVPKTPKKG</sequence>
<protein>
    <submittedName>
        <fullName evidence="2">Uncharacterized protein</fullName>
    </submittedName>
</protein>
<feature type="compositionally biased region" description="Polar residues" evidence="1">
    <location>
        <begin position="9"/>
        <end position="45"/>
    </location>
</feature>
<proteinExistence type="predicted"/>
<dbReference type="EMBL" id="JAIT01000029">
    <property type="protein sequence ID" value="KLE05527.1"/>
    <property type="molecule type" value="Genomic_DNA"/>
</dbReference>
<name>A0A837JCD7_9BACT</name>
<evidence type="ECO:0000313" key="3">
    <source>
        <dbReference type="Proteomes" id="UP000035462"/>
    </source>
</evidence>
<feature type="region of interest" description="Disordered" evidence="1">
    <location>
        <begin position="1"/>
        <end position="59"/>
    </location>
</feature>
<accession>A0A837JCD7</accession>
<evidence type="ECO:0000256" key="1">
    <source>
        <dbReference type="SAM" id="MobiDB-lite"/>
    </source>
</evidence>
<reference evidence="2 3" key="1">
    <citation type="submission" date="2014-01" db="EMBL/GenBank/DDBJ databases">
        <title>Development of a Comparative Genomic Fingerprinting Assay for High Resolution Genotyping of Arcobacter butzleri.</title>
        <authorList>
            <person name="Webb A.L."/>
            <person name="Inglis G.D."/>
            <person name="Kruczkiewicz P."/>
            <person name="Selinger L.B."/>
            <person name="Taboada E.N."/>
        </authorList>
    </citation>
    <scope>NUCLEOTIDE SEQUENCE [LARGE SCALE GENOMIC DNA]</scope>
    <source>
        <strain evidence="2 3">L352</strain>
    </source>
</reference>
<organism evidence="2 3">
    <name type="scientific">Aliarcobacter butzleri L352</name>
    <dbReference type="NCBI Taxonomy" id="1447260"/>
    <lineage>
        <taxon>Bacteria</taxon>
        <taxon>Pseudomonadati</taxon>
        <taxon>Campylobacterota</taxon>
        <taxon>Epsilonproteobacteria</taxon>
        <taxon>Campylobacterales</taxon>
        <taxon>Arcobacteraceae</taxon>
        <taxon>Aliarcobacter</taxon>
    </lineage>
</organism>